<dbReference type="FunFam" id="3.20.20.120:FF:000001">
    <property type="entry name" value="Enolase"/>
    <property type="match status" value="1"/>
</dbReference>
<evidence type="ECO:0000256" key="6">
    <source>
        <dbReference type="ARBA" id="ARBA00022525"/>
    </source>
</evidence>
<feature type="binding site" evidence="11">
    <location>
        <position position="341"/>
    </location>
    <ligand>
        <name>(2R)-2-phosphoglycerate</name>
        <dbReference type="ChEBI" id="CHEBI:58289"/>
    </ligand>
</feature>
<evidence type="ECO:0000256" key="4">
    <source>
        <dbReference type="ARBA" id="ARBA00017068"/>
    </source>
</evidence>
<dbReference type="GO" id="GO:0009986">
    <property type="term" value="C:cell surface"/>
    <property type="evidence" value="ECO:0007669"/>
    <property type="project" value="UniProtKB-SubCell"/>
</dbReference>
<dbReference type="Pfam" id="PF00113">
    <property type="entry name" value="Enolase_C"/>
    <property type="match status" value="1"/>
</dbReference>
<dbReference type="PIRSF" id="PIRSF001400">
    <property type="entry name" value="Enolase"/>
    <property type="match status" value="1"/>
</dbReference>
<evidence type="ECO:0000256" key="2">
    <source>
        <dbReference type="ARBA" id="ARBA00009604"/>
    </source>
</evidence>
<dbReference type="InterPro" id="IPR000941">
    <property type="entry name" value="Enolase"/>
</dbReference>
<dbReference type="SUPFAM" id="SSF54826">
    <property type="entry name" value="Enolase N-terminal domain-like"/>
    <property type="match status" value="1"/>
</dbReference>
<feature type="binding site" evidence="13">
    <location>
        <position position="392"/>
    </location>
    <ligand>
        <name>substrate</name>
    </ligand>
</feature>
<evidence type="ECO:0000256" key="14">
    <source>
        <dbReference type="PIRSR" id="PIRSR001400-3"/>
    </source>
</evidence>
<evidence type="ECO:0000256" key="12">
    <source>
        <dbReference type="PIRSR" id="PIRSR001400-1"/>
    </source>
</evidence>
<dbReference type="GO" id="GO:0000015">
    <property type="term" value="C:phosphopyruvate hydratase complex"/>
    <property type="evidence" value="ECO:0007669"/>
    <property type="project" value="InterPro"/>
</dbReference>
<evidence type="ECO:0000256" key="7">
    <source>
        <dbReference type="ARBA" id="ARBA00022723"/>
    </source>
</evidence>
<name>A0A563VQ98_9CYAN</name>
<feature type="binding site" evidence="11 14">
    <location>
        <position position="316"/>
    </location>
    <ligand>
        <name>Mg(2+)</name>
        <dbReference type="ChEBI" id="CHEBI:18420"/>
    </ligand>
</feature>
<dbReference type="InterPro" id="IPR020810">
    <property type="entry name" value="Enolase_C"/>
</dbReference>
<dbReference type="InterPro" id="IPR029017">
    <property type="entry name" value="Enolase-like_N"/>
</dbReference>
<proteinExistence type="inferred from homology"/>
<comment type="catalytic activity">
    <reaction evidence="11">
        <text>(2R)-2-phosphoglycerate = phosphoenolpyruvate + H2O</text>
        <dbReference type="Rhea" id="RHEA:10164"/>
        <dbReference type="ChEBI" id="CHEBI:15377"/>
        <dbReference type="ChEBI" id="CHEBI:58289"/>
        <dbReference type="ChEBI" id="CHEBI:58702"/>
        <dbReference type="EC" id="4.2.1.11"/>
    </reaction>
</comment>
<organism evidence="17 18">
    <name type="scientific">Hyella patelloides LEGE 07179</name>
    <dbReference type="NCBI Taxonomy" id="945734"/>
    <lineage>
        <taxon>Bacteria</taxon>
        <taxon>Bacillati</taxon>
        <taxon>Cyanobacteriota</taxon>
        <taxon>Cyanophyceae</taxon>
        <taxon>Pleurocapsales</taxon>
        <taxon>Hyellaceae</taxon>
        <taxon>Hyella</taxon>
    </lineage>
</organism>
<keyword evidence="6 11" id="KW-0964">Secreted</keyword>
<dbReference type="Proteomes" id="UP000320055">
    <property type="component" value="Unassembled WGS sequence"/>
</dbReference>
<dbReference type="HAMAP" id="MF_00318">
    <property type="entry name" value="Enolase"/>
    <property type="match status" value="1"/>
</dbReference>
<accession>A0A563VQ98</accession>
<comment type="cofactor">
    <cofactor evidence="11">
        <name>Mg(2+)</name>
        <dbReference type="ChEBI" id="CHEBI:18420"/>
    </cofactor>
    <text evidence="11">Binds a second Mg(2+) ion via substrate during catalysis.</text>
</comment>
<comment type="subcellular location">
    <subcellularLocation>
        <location evidence="11">Cytoplasm</location>
    </subcellularLocation>
    <subcellularLocation>
        <location evidence="11">Secreted</location>
    </subcellularLocation>
    <subcellularLocation>
        <location evidence="11">Cell surface</location>
    </subcellularLocation>
    <text evidence="11">Fractions of enolase are present in both the cytoplasm and on the cell surface.</text>
</comment>
<dbReference type="AlphaFoldDB" id="A0A563VQ98"/>
<evidence type="ECO:0000256" key="11">
    <source>
        <dbReference type="HAMAP-Rule" id="MF_00318"/>
    </source>
</evidence>
<dbReference type="Gene3D" id="3.20.20.120">
    <property type="entry name" value="Enolase-like C-terminal domain"/>
    <property type="match status" value="1"/>
</dbReference>
<evidence type="ECO:0000256" key="3">
    <source>
        <dbReference type="ARBA" id="ARBA00012058"/>
    </source>
</evidence>
<evidence type="ECO:0000259" key="15">
    <source>
        <dbReference type="SMART" id="SM01192"/>
    </source>
</evidence>
<dbReference type="EMBL" id="CAACVJ010000117">
    <property type="protein sequence ID" value="VEP13559.1"/>
    <property type="molecule type" value="Genomic_DNA"/>
</dbReference>
<feature type="active site" description="Proton donor" evidence="11 12">
    <location>
        <position position="211"/>
    </location>
</feature>
<dbReference type="InterPro" id="IPR020811">
    <property type="entry name" value="Enolase_N"/>
</dbReference>
<keyword evidence="9 11" id="KW-0324">Glycolysis</keyword>
<dbReference type="GO" id="GO:0005576">
    <property type="term" value="C:extracellular region"/>
    <property type="evidence" value="ECO:0007669"/>
    <property type="project" value="UniProtKB-SubCell"/>
</dbReference>
<dbReference type="PRINTS" id="PR00148">
    <property type="entry name" value="ENOLASE"/>
</dbReference>
<dbReference type="OrthoDB" id="9804716at2"/>
<evidence type="ECO:0000256" key="5">
    <source>
        <dbReference type="ARBA" id="ARBA00022490"/>
    </source>
</evidence>
<evidence type="ECO:0000256" key="8">
    <source>
        <dbReference type="ARBA" id="ARBA00022842"/>
    </source>
</evidence>
<feature type="binding site" evidence="11">
    <location>
        <position position="371"/>
    </location>
    <ligand>
        <name>(2R)-2-phosphoglycerate</name>
        <dbReference type="ChEBI" id="CHEBI:58289"/>
    </ligand>
</feature>
<comment type="function">
    <text evidence="11">Catalyzes the reversible conversion of 2-phosphoglycerate (2-PG) into phosphoenolpyruvate (PEP). It is essential for the degradation of carbohydrates via glycolysis.</text>
</comment>
<evidence type="ECO:0000256" key="10">
    <source>
        <dbReference type="ARBA" id="ARBA00023239"/>
    </source>
</evidence>
<feature type="binding site" evidence="11 14">
    <location>
        <position position="248"/>
    </location>
    <ligand>
        <name>Mg(2+)</name>
        <dbReference type="ChEBI" id="CHEBI:18420"/>
    </ligand>
</feature>
<feature type="domain" description="Enolase N-terminal" evidence="16">
    <location>
        <begin position="9"/>
        <end position="139"/>
    </location>
</feature>
<dbReference type="InterPro" id="IPR020809">
    <property type="entry name" value="Enolase_CS"/>
</dbReference>
<comment type="similarity">
    <text evidence="2 11">Belongs to the enolase family.</text>
</comment>
<feature type="domain" description="Enolase C-terminal TIM barrel" evidence="15">
    <location>
        <begin position="144"/>
        <end position="429"/>
    </location>
</feature>
<keyword evidence="7 11" id="KW-0479">Metal-binding</keyword>
<dbReference type="PANTHER" id="PTHR11902:SF1">
    <property type="entry name" value="ENOLASE"/>
    <property type="match status" value="1"/>
</dbReference>
<gene>
    <name evidence="11 17" type="primary">eno</name>
    <name evidence="17" type="ORF">H1P_2030004</name>
</gene>
<dbReference type="Pfam" id="PF03952">
    <property type="entry name" value="Enolase_N"/>
    <property type="match status" value="1"/>
</dbReference>
<dbReference type="SMART" id="SM01193">
    <property type="entry name" value="Enolase_N"/>
    <property type="match status" value="1"/>
</dbReference>
<protein>
    <recommendedName>
        <fullName evidence="4 11">Enolase</fullName>
        <ecNumber evidence="3 11">4.2.1.11</ecNumber>
    </recommendedName>
    <alternativeName>
        <fullName evidence="11">2-phospho-D-glycerate hydro-lyase</fullName>
    </alternativeName>
    <alternativeName>
        <fullName evidence="11">2-phosphoglycerate dehydratase</fullName>
    </alternativeName>
</protein>
<feature type="binding site" evidence="11">
    <location>
        <position position="370"/>
    </location>
    <ligand>
        <name>(2R)-2-phosphoglycerate</name>
        <dbReference type="ChEBI" id="CHEBI:58289"/>
    </ligand>
</feature>
<evidence type="ECO:0000256" key="9">
    <source>
        <dbReference type="ARBA" id="ARBA00023152"/>
    </source>
</evidence>
<feature type="binding site" evidence="11">
    <location>
        <position position="168"/>
    </location>
    <ligand>
        <name>(2R)-2-phosphoglycerate</name>
        <dbReference type="ChEBI" id="CHEBI:58289"/>
    </ligand>
</feature>
<feature type="binding site" evidence="13">
    <location>
        <begin position="368"/>
        <end position="371"/>
    </location>
    <ligand>
        <name>substrate</name>
    </ligand>
</feature>
<dbReference type="SMART" id="SM01192">
    <property type="entry name" value="Enolase_C"/>
    <property type="match status" value="1"/>
</dbReference>
<evidence type="ECO:0000259" key="16">
    <source>
        <dbReference type="SMART" id="SM01193"/>
    </source>
</evidence>
<comment type="pathway">
    <text evidence="1 11">Carbohydrate degradation; glycolysis; pyruvate from D-glyceraldehyde 3-phosphate: step 4/5.</text>
</comment>
<dbReference type="UniPathway" id="UPA00109">
    <property type="reaction ID" value="UER00187"/>
</dbReference>
<feature type="binding site" evidence="11">
    <location>
        <position position="392"/>
    </location>
    <ligand>
        <name>(2R)-2-phosphoglycerate</name>
        <dbReference type="ChEBI" id="CHEBI:58289"/>
    </ligand>
</feature>
<reference evidence="17 18" key="1">
    <citation type="submission" date="2019-01" db="EMBL/GenBank/DDBJ databases">
        <authorList>
            <person name="Brito A."/>
        </authorList>
    </citation>
    <scope>NUCLEOTIDE SEQUENCE [LARGE SCALE GENOMIC DNA]</scope>
    <source>
        <strain evidence="17">1</strain>
    </source>
</reference>
<dbReference type="PROSITE" id="PS00164">
    <property type="entry name" value="ENOLASE"/>
    <property type="match status" value="1"/>
</dbReference>
<feature type="binding site" evidence="13">
    <location>
        <position position="169"/>
    </location>
    <ligand>
        <name>substrate</name>
    </ligand>
</feature>
<keyword evidence="18" id="KW-1185">Reference proteome</keyword>
<comment type="cofactor">
    <cofactor evidence="14">
        <name>Mg(2+)</name>
        <dbReference type="ChEBI" id="CHEBI:18420"/>
    </cofactor>
    <text evidence="14">Mg(2+) is required for catalysis and for stabilizing the dimer.</text>
</comment>
<dbReference type="GO" id="GO:0006096">
    <property type="term" value="P:glycolytic process"/>
    <property type="evidence" value="ECO:0007669"/>
    <property type="project" value="UniProtKB-UniRule"/>
</dbReference>
<dbReference type="FunFam" id="3.30.390.10:FF:000001">
    <property type="entry name" value="Enolase"/>
    <property type="match status" value="1"/>
</dbReference>
<dbReference type="SFLD" id="SFLDG00178">
    <property type="entry name" value="enolase"/>
    <property type="match status" value="1"/>
</dbReference>
<dbReference type="PANTHER" id="PTHR11902">
    <property type="entry name" value="ENOLASE"/>
    <property type="match status" value="1"/>
</dbReference>
<sequence>MMNHSEATIEDIVAREILDSRGRPTVEAEVYLASGAYGLAQVPSGASTGTYEAHELRDEDKNRYGGKGVLTAVRNVKEKIAPSLIDFDALDQATVDHAMIKRDGSPNKKNLGANAILAVSLATAKAAADELQVPLYRYLGGPMSNVLPVPMMNVINGGEHADNNVDFQEFMIMPVGAASFAEALRWGAEIFATLGLVLKDKGLLSGGVGDEGGYAPNLGSNEEALEILMVAIDKAGYKPGEQIALAMDVAASEFYKDGKYTYDGAEHSATEFIDYLAKLVDNYPIVSIEDGLDEEDWQNWKLLTEKIGSKVQLVGDDLFVTNPTRLKKGIDAGTGNAILIKLNQIGTLTETLETIDLATRSGYRSVISHRSGETEDTTIADLAVATRAGQIKTGSLCRSERVAKYNRLLRIEEELGDRAIYAGKIGLGPK</sequence>
<dbReference type="EC" id="4.2.1.11" evidence="3 11"/>
<feature type="binding site" evidence="13">
    <location>
        <position position="289"/>
    </location>
    <ligand>
        <name>substrate</name>
    </ligand>
</feature>
<evidence type="ECO:0000256" key="1">
    <source>
        <dbReference type="ARBA" id="ARBA00005031"/>
    </source>
</evidence>
<dbReference type="SFLD" id="SFLDS00001">
    <property type="entry name" value="Enolase"/>
    <property type="match status" value="1"/>
</dbReference>
<dbReference type="GO" id="GO:0000287">
    <property type="term" value="F:magnesium ion binding"/>
    <property type="evidence" value="ECO:0007669"/>
    <property type="project" value="UniProtKB-UniRule"/>
</dbReference>
<keyword evidence="10 11" id="KW-0456">Lyase</keyword>
<feature type="binding site" evidence="13">
    <location>
        <position position="160"/>
    </location>
    <ligand>
        <name>substrate</name>
    </ligand>
</feature>
<dbReference type="CDD" id="cd03313">
    <property type="entry name" value="enolase"/>
    <property type="match status" value="1"/>
</dbReference>
<evidence type="ECO:0000313" key="18">
    <source>
        <dbReference type="Proteomes" id="UP000320055"/>
    </source>
</evidence>
<dbReference type="SFLD" id="SFLDF00002">
    <property type="entry name" value="enolase"/>
    <property type="match status" value="1"/>
</dbReference>
<dbReference type="InterPro" id="IPR036849">
    <property type="entry name" value="Enolase-like_C_sf"/>
</dbReference>
<dbReference type="GO" id="GO:0004634">
    <property type="term" value="F:phosphopyruvate hydratase activity"/>
    <property type="evidence" value="ECO:0007669"/>
    <property type="project" value="UniProtKB-UniRule"/>
</dbReference>
<feature type="binding site" evidence="13">
    <location>
        <position position="316"/>
    </location>
    <ligand>
        <name>substrate</name>
    </ligand>
</feature>
<keyword evidence="5 11" id="KW-0963">Cytoplasm</keyword>
<dbReference type="NCBIfam" id="TIGR01060">
    <property type="entry name" value="eno"/>
    <property type="match status" value="1"/>
</dbReference>
<feature type="active site" description="Proton acceptor" evidence="11 12">
    <location>
        <position position="341"/>
    </location>
</feature>
<dbReference type="Gene3D" id="3.30.390.10">
    <property type="entry name" value="Enolase-like, N-terminal domain"/>
    <property type="match status" value="1"/>
</dbReference>
<feature type="binding site" evidence="11 14">
    <location>
        <position position="289"/>
    </location>
    <ligand>
        <name>Mg(2+)</name>
        <dbReference type="ChEBI" id="CHEBI:18420"/>
    </ligand>
</feature>
<evidence type="ECO:0000313" key="17">
    <source>
        <dbReference type="EMBL" id="VEP13559.1"/>
    </source>
</evidence>
<dbReference type="SUPFAM" id="SSF51604">
    <property type="entry name" value="Enolase C-terminal domain-like"/>
    <property type="match status" value="1"/>
</dbReference>
<keyword evidence="8 11" id="KW-0460">Magnesium</keyword>
<dbReference type="RefSeq" id="WP_144871772.1">
    <property type="nucleotide sequence ID" value="NZ_LR213953.1"/>
</dbReference>
<evidence type="ECO:0000256" key="13">
    <source>
        <dbReference type="PIRSR" id="PIRSR001400-2"/>
    </source>
</evidence>